<dbReference type="GO" id="GO:0070297">
    <property type="term" value="P:regulation of phosphorelay signal transduction system"/>
    <property type="evidence" value="ECO:0007669"/>
    <property type="project" value="TreeGrafter"/>
</dbReference>
<evidence type="ECO:0000256" key="2">
    <source>
        <dbReference type="PIRSR" id="PIRSR613078-2"/>
    </source>
</evidence>
<dbReference type="SMART" id="SM00855">
    <property type="entry name" value="PGAM"/>
    <property type="match status" value="1"/>
</dbReference>
<accession>A0A7X0RL06</accession>
<evidence type="ECO:0000256" key="1">
    <source>
        <dbReference type="PIRSR" id="PIRSR613078-1"/>
    </source>
</evidence>
<name>A0A7X0RL06_9ACTN</name>
<evidence type="ECO:0000313" key="3">
    <source>
        <dbReference type="EMBL" id="MBB6629044.1"/>
    </source>
</evidence>
<dbReference type="AlphaFoldDB" id="A0A7X0RL06"/>
<dbReference type="Pfam" id="PF00300">
    <property type="entry name" value="His_Phos_1"/>
    <property type="match status" value="1"/>
</dbReference>
<dbReference type="InterPro" id="IPR013078">
    <property type="entry name" value="His_Pase_superF_clade-1"/>
</dbReference>
<dbReference type="PANTHER" id="PTHR48100">
    <property type="entry name" value="BROAD-SPECIFICITY PHOSPHATASE YOR283W-RELATED"/>
    <property type="match status" value="1"/>
</dbReference>
<protein>
    <submittedName>
        <fullName evidence="3">Histidine phosphatase family protein</fullName>
    </submittedName>
</protein>
<dbReference type="GO" id="GO:0101006">
    <property type="term" value="F:protein histidine phosphatase activity"/>
    <property type="evidence" value="ECO:0007669"/>
    <property type="project" value="TreeGrafter"/>
</dbReference>
<evidence type="ECO:0000313" key="4">
    <source>
        <dbReference type="Proteomes" id="UP000523955"/>
    </source>
</evidence>
<dbReference type="Gene3D" id="3.40.50.1240">
    <property type="entry name" value="Phosphoglycerate mutase-like"/>
    <property type="match status" value="1"/>
</dbReference>
<feature type="binding site" evidence="2">
    <location>
        <begin position="87"/>
        <end position="90"/>
    </location>
    <ligand>
        <name>substrate</name>
    </ligand>
</feature>
<reference evidence="3 4" key="1">
    <citation type="submission" date="2020-08" db="EMBL/GenBank/DDBJ databases">
        <authorList>
            <person name="Seo M.-J."/>
        </authorList>
    </citation>
    <scope>NUCLEOTIDE SEQUENCE [LARGE SCALE GENOMIC DNA]</scope>
    <source>
        <strain evidence="3 4">KIGAM211</strain>
    </source>
</reference>
<comment type="caution">
    <text evidence="3">The sequence shown here is derived from an EMBL/GenBank/DDBJ whole genome shotgun (WGS) entry which is preliminary data.</text>
</comment>
<keyword evidence="4" id="KW-1185">Reference proteome</keyword>
<sequence>MSTSSGSDDGEVWLVRHGETEWSRSGRHTSTTDLPLLPDGEEVARGLGERLEGRSFGLVLTSPRQRARRTAELAGFPDAEVDEDLAEWAYGDYEGITTDQIRETVPGWTVWDGPCPNGETAAQVGERLDRVIARLEAADGPSLVFAHGHSLRVLTARWLGLPPRDGRLFRLGTATVSVLAHERESPVVLRWNS</sequence>
<dbReference type="InterPro" id="IPR050275">
    <property type="entry name" value="PGM_Phosphatase"/>
</dbReference>
<feature type="binding site" evidence="2">
    <location>
        <position position="66"/>
    </location>
    <ligand>
        <name>substrate</name>
    </ligand>
</feature>
<dbReference type="InterPro" id="IPR029033">
    <property type="entry name" value="His_PPase_superfam"/>
</dbReference>
<gene>
    <name evidence="3" type="ORF">H5V45_17085</name>
</gene>
<proteinExistence type="predicted"/>
<dbReference type="EMBL" id="JACKXE010000001">
    <property type="protein sequence ID" value="MBB6629044.1"/>
    <property type="molecule type" value="Genomic_DNA"/>
</dbReference>
<dbReference type="RefSeq" id="WP_185254041.1">
    <property type="nucleotide sequence ID" value="NZ_JACKXE010000001.1"/>
</dbReference>
<dbReference type="PANTHER" id="PTHR48100:SF15">
    <property type="entry name" value="SEDOHEPTULOSE 1,7-BISPHOSPHATASE"/>
    <property type="match status" value="1"/>
</dbReference>
<feature type="active site" description="Tele-phosphohistidine intermediate" evidence="1">
    <location>
        <position position="17"/>
    </location>
</feature>
<dbReference type="CDD" id="cd07067">
    <property type="entry name" value="HP_PGM_like"/>
    <property type="match status" value="1"/>
</dbReference>
<dbReference type="Proteomes" id="UP000523955">
    <property type="component" value="Unassembled WGS sequence"/>
</dbReference>
<organism evidence="3 4">
    <name type="scientific">Nocardioides luti</name>
    <dbReference type="NCBI Taxonomy" id="2761101"/>
    <lineage>
        <taxon>Bacteria</taxon>
        <taxon>Bacillati</taxon>
        <taxon>Actinomycetota</taxon>
        <taxon>Actinomycetes</taxon>
        <taxon>Propionibacteriales</taxon>
        <taxon>Nocardioidaceae</taxon>
        <taxon>Nocardioides</taxon>
    </lineage>
</organism>
<feature type="active site" description="Proton donor/acceptor" evidence="1">
    <location>
        <position position="87"/>
    </location>
</feature>
<dbReference type="SUPFAM" id="SSF53254">
    <property type="entry name" value="Phosphoglycerate mutase-like"/>
    <property type="match status" value="1"/>
</dbReference>